<comment type="caution">
    <text evidence="2">The sequence shown here is derived from an EMBL/GenBank/DDBJ whole genome shotgun (WGS) entry which is preliminary data.</text>
</comment>
<keyword evidence="2" id="KW-0808">Transferase</keyword>
<protein>
    <submittedName>
        <fullName evidence="2">Protein kinase family protein</fullName>
    </submittedName>
</protein>
<evidence type="ECO:0000256" key="1">
    <source>
        <dbReference type="SAM" id="MobiDB-lite"/>
    </source>
</evidence>
<reference evidence="2 3" key="1">
    <citation type="submission" date="2019-03" db="EMBL/GenBank/DDBJ databases">
        <title>Genomics of glacier-inhabiting Cryobacterium strains.</title>
        <authorList>
            <person name="Liu Q."/>
            <person name="Xin Y.-H."/>
        </authorList>
    </citation>
    <scope>NUCLEOTIDE SEQUENCE [LARGE SCALE GENOMIC DNA]</scope>
    <source>
        <strain evidence="2 3">TMT2-48-2</strain>
    </source>
</reference>
<dbReference type="SUPFAM" id="SSF56112">
    <property type="entry name" value="Protein kinase-like (PK-like)"/>
    <property type="match status" value="1"/>
</dbReference>
<dbReference type="EMBL" id="SOGN01000044">
    <property type="protein sequence ID" value="TFC79575.1"/>
    <property type="molecule type" value="Genomic_DNA"/>
</dbReference>
<feature type="region of interest" description="Disordered" evidence="1">
    <location>
        <begin position="369"/>
        <end position="413"/>
    </location>
</feature>
<dbReference type="AlphaFoldDB" id="A0A4R8XP89"/>
<feature type="compositionally biased region" description="Low complexity" evidence="1">
    <location>
        <begin position="388"/>
        <end position="397"/>
    </location>
</feature>
<dbReference type="GO" id="GO:0016301">
    <property type="term" value="F:kinase activity"/>
    <property type="evidence" value="ECO:0007669"/>
    <property type="project" value="UniProtKB-KW"/>
</dbReference>
<gene>
    <name evidence="2" type="ORF">E3T23_09920</name>
</gene>
<dbReference type="OrthoDB" id="5125808at2"/>
<keyword evidence="2" id="KW-0418">Kinase</keyword>
<name>A0A4R8XP89_9MICO</name>
<sequence>MSTRDPRARNPEPPSPVPGGGPALIAGYRVLRRLGSSDRADLYVGVASPWSTPPGRERHGQGPGDHPAPVVLKVFLPGTESLSVDREVRALTTLTPGRLTALVDVGTLSDGRTCLVLEQLTGGALSGFLEGRRRIGPGEAVTILAPVAAALAELQAIGLMHAAVNLSTILFDSSGRPVLTGLGQLRPLPDADDGRPEAVDAVDAAHGRLAQVVRAVLDHVDPGLPAPTALRDLERWCTVPAARSTVRAPGELEHLLFAWAEAVPVRLGQTRAAGRGPQVGDWLRRPPPDDPAGREHGEVDRLAAGESGVWRMLARRVSRSRAAVHRRWIGIRDGELKKVRGRGFRARGGPLLLAAVVAVVSTGLAVTTVNPGMSKHDAGGRPAASTESGDSSGVPSDDPAEPSGSDTDGADRAAVLGDDPAVAVPALLRIRARCLREVSVVCLDDVHQSQSAALAADSHTLRLMEQGGVAPEQEDLWSWAAALVERTGDVALVSLQAPAAERQPASVLVVKGEAGWRVRDIFDY</sequence>
<dbReference type="RefSeq" id="WP_134370209.1">
    <property type="nucleotide sequence ID" value="NZ_SOGN01000044.1"/>
</dbReference>
<feature type="region of interest" description="Disordered" evidence="1">
    <location>
        <begin position="47"/>
        <end position="66"/>
    </location>
</feature>
<organism evidence="2 3">
    <name type="scientific">Cryobacterium cheniae</name>
    <dbReference type="NCBI Taxonomy" id="1259262"/>
    <lineage>
        <taxon>Bacteria</taxon>
        <taxon>Bacillati</taxon>
        <taxon>Actinomycetota</taxon>
        <taxon>Actinomycetes</taxon>
        <taxon>Micrococcales</taxon>
        <taxon>Microbacteriaceae</taxon>
        <taxon>Cryobacterium</taxon>
    </lineage>
</organism>
<proteinExistence type="predicted"/>
<feature type="compositionally biased region" description="Basic and acidic residues" evidence="1">
    <location>
        <begin position="1"/>
        <end position="10"/>
    </location>
</feature>
<evidence type="ECO:0000313" key="3">
    <source>
        <dbReference type="Proteomes" id="UP000298433"/>
    </source>
</evidence>
<feature type="compositionally biased region" description="Basic and acidic residues" evidence="1">
    <location>
        <begin position="282"/>
        <end position="299"/>
    </location>
</feature>
<feature type="region of interest" description="Disordered" evidence="1">
    <location>
        <begin position="274"/>
        <end position="299"/>
    </location>
</feature>
<keyword evidence="3" id="KW-1185">Reference proteome</keyword>
<dbReference type="InterPro" id="IPR011009">
    <property type="entry name" value="Kinase-like_dom_sf"/>
</dbReference>
<dbReference type="Gene3D" id="1.10.510.10">
    <property type="entry name" value="Transferase(Phosphotransferase) domain 1"/>
    <property type="match status" value="1"/>
</dbReference>
<feature type="region of interest" description="Disordered" evidence="1">
    <location>
        <begin position="1"/>
        <end position="23"/>
    </location>
</feature>
<dbReference type="Proteomes" id="UP000298433">
    <property type="component" value="Unassembled WGS sequence"/>
</dbReference>
<evidence type="ECO:0000313" key="2">
    <source>
        <dbReference type="EMBL" id="TFC79575.1"/>
    </source>
</evidence>
<accession>A0A4R8XP89</accession>